<keyword evidence="1" id="KW-1133">Transmembrane helix</keyword>
<name>A0A940WU50_9BACI</name>
<organism evidence="2 3">
    <name type="scientific">Halalkalibacter suaedae</name>
    <dbReference type="NCBI Taxonomy" id="2822140"/>
    <lineage>
        <taxon>Bacteria</taxon>
        <taxon>Bacillati</taxon>
        <taxon>Bacillota</taxon>
        <taxon>Bacilli</taxon>
        <taxon>Bacillales</taxon>
        <taxon>Bacillaceae</taxon>
        <taxon>Halalkalibacter</taxon>
    </lineage>
</organism>
<evidence type="ECO:0000313" key="3">
    <source>
        <dbReference type="Proteomes" id="UP000678228"/>
    </source>
</evidence>
<reference evidence="2" key="1">
    <citation type="submission" date="2021-03" db="EMBL/GenBank/DDBJ databases">
        <title>Bacillus suaedae sp. nov., isolated from Suaeda aralocaspica.</title>
        <authorList>
            <person name="Lei R.F.R."/>
        </authorList>
    </citation>
    <scope>NUCLEOTIDE SEQUENCE</scope>
    <source>
        <strain evidence="2">YZJH907-2</strain>
    </source>
</reference>
<dbReference type="AlphaFoldDB" id="A0A940WU50"/>
<dbReference type="Proteomes" id="UP000678228">
    <property type="component" value="Unassembled WGS sequence"/>
</dbReference>
<evidence type="ECO:0000256" key="1">
    <source>
        <dbReference type="SAM" id="Phobius"/>
    </source>
</evidence>
<dbReference type="RefSeq" id="WP_210596371.1">
    <property type="nucleotide sequence ID" value="NZ_JAGKSQ010000002.1"/>
</dbReference>
<keyword evidence="1" id="KW-0472">Membrane</keyword>
<evidence type="ECO:0000313" key="2">
    <source>
        <dbReference type="EMBL" id="MBP3950687.1"/>
    </source>
</evidence>
<comment type="caution">
    <text evidence="2">The sequence shown here is derived from an EMBL/GenBank/DDBJ whole genome shotgun (WGS) entry which is preliminary data.</text>
</comment>
<keyword evidence="1" id="KW-0812">Transmembrane</keyword>
<sequence length="53" mass="5934">MNLILWLSAIAVSAYTFYHAKRYFSDEGRFIGILVGMVGLFCLVLPFFVNGAT</sequence>
<gene>
    <name evidence="2" type="ORF">J7W16_06035</name>
</gene>
<keyword evidence="3" id="KW-1185">Reference proteome</keyword>
<proteinExistence type="predicted"/>
<feature type="transmembrane region" description="Helical" evidence="1">
    <location>
        <begin position="30"/>
        <end position="49"/>
    </location>
</feature>
<dbReference type="EMBL" id="JAGKSQ010000002">
    <property type="protein sequence ID" value="MBP3950687.1"/>
    <property type="molecule type" value="Genomic_DNA"/>
</dbReference>
<protein>
    <submittedName>
        <fullName evidence="2">Uncharacterized protein</fullName>
    </submittedName>
</protein>
<accession>A0A940WU50</accession>